<evidence type="ECO:0000313" key="1">
    <source>
        <dbReference type="EMBL" id="OGF74883.1"/>
    </source>
</evidence>
<name>A0A1F5WGW3_9BACT</name>
<evidence type="ECO:0000313" key="2">
    <source>
        <dbReference type="Proteomes" id="UP000178406"/>
    </source>
</evidence>
<protein>
    <submittedName>
        <fullName evidence="1">Uncharacterized protein</fullName>
    </submittedName>
</protein>
<dbReference type="Proteomes" id="UP000178406">
    <property type="component" value="Unassembled WGS sequence"/>
</dbReference>
<dbReference type="STRING" id="1798338.A3J56_01420"/>
<gene>
    <name evidence="1" type="ORF">A3J56_01420</name>
</gene>
<accession>A0A1F5WGW3</accession>
<dbReference type="AlphaFoldDB" id="A0A1F5WGW3"/>
<organism evidence="1 2">
    <name type="scientific">Candidatus Giovannonibacteria bacterium RIFCSPHIGHO2_02_FULL_46_20</name>
    <dbReference type="NCBI Taxonomy" id="1798338"/>
    <lineage>
        <taxon>Bacteria</taxon>
        <taxon>Candidatus Giovannoniibacteriota</taxon>
    </lineage>
</organism>
<proteinExistence type="predicted"/>
<reference evidence="1 2" key="1">
    <citation type="journal article" date="2016" name="Nat. Commun.">
        <title>Thousands of microbial genomes shed light on interconnected biogeochemical processes in an aquifer system.</title>
        <authorList>
            <person name="Anantharaman K."/>
            <person name="Brown C.T."/>
            <person name="Hug L.A."/>
            <person name="Sharon I."/>
            <person name="Castelle C.J."/>
            <person name="Probst A.J."/>
            <person name="Thomas B.C."/>
            <person name="Singh A."/>
            <person name="Wilkins M.J."/>
            <person name="Karaoz U."/>
            <person name="Brodie E.L."/>
            <person name="Williams K.H."/>
            <person name="Hubbard S.S."/>
            <person name="Banfield J.F."/>
        </authorList>
    </citation>
    <scope>NUCLEOTIDE SEQUENCE [LARGE SCALE GENOMIC DNA]</scope>
</reference>
<sequence>MYNIFTKTALILMLVVAVLLFSSLPMPAKAIFFGGKVKGFFPCTCGPGYMLIVTPAPGSPSGFYYFGPSVVKWLGSGLPPEWFFSITPGIGMCWMTAGLSCFAIPGFNIAVYGGSYF</sequence>
<comment type="caution">
    <text evidence="1">The sequence shown here is derived from an EMBL/GenBank/DDBJ whole genome shotgun (WGS) entry which is preliminary data.</text>
</comment>
<dbReference type="EMBL" id="MFHQ01000001">
    <property type="protein sequence ID" value="OGF74883.1"/>
    <property type="molecule type" value="Genomic_DNA"/>
</dbReference>